<feature type="compositionally biased region" description="Polar residues" evidence="2">
    <location>
        <begin position="440"/>
        <end position="473"/>
    </location>
</feature>
<evidence type="ECO:0000313" key="4">
    <source>
        <dbReference type="Proteomes" id="UP000235728"/>
    </source>
</evidence>
<feature type="compositionally biased region" description="Polar residues" evidence="2">
    <location>
        <begin position="22"/>
        <end position="42"/>
    </location>
</feature>
<feature type="compositionally biased region" description="Polar residues" evidence="2">
    <location>
        <begin position="97"/>
        <end position="118"/>
    </location>
</feature>
<feature type="region of interest" description="Disordered" evidence="2">
    <location>
        <begin position="1"/>
        <end position="135"/>
    </location>
</feature>
<dbReference type="OMA" id="FADMKQV"/>
<gene>
    <name evidence="3" type="ORF">BM221_004013</name>
</gene>
<evidence type="ECO:0000256" key="1">
    <source>
        <dbReference type="SAM" id="Coils"/>
    </source>
</evidence>
<feature type="compositionally biased region" description="Gly residues" evidence="2">
    <location>
        <begin position="180"/>
        <end position="191"/>
    </location>
</feature>
<feature type="compositionally biased region" description="Acidic residues" evidence="2">
    <location>
        <begin position="636"/>
        <end position="653"/>
    </location>
</feature>
<dbReference type="Proteomes" id="UP000235728">
    <property type="component" value="Unassembled WGS sequence"/>
</dbReference>
<feature type="region of interest" description="Disordered" evidence="2">
    <location>
        <begin position="589"/>
        <end position="704"/>
    </location>
</feature>
<feature type="region of interest" description="Disordered" evidence="2">
    <location>
        <begin position="236"/>
        <end position="289"/>
    </location>
</feature>
<dbReference type="AlphaFoldDB" id="A0A2N6NQ31"/>
<organism evidence="3 4">
    <name type="scientific">Beauveria bassiana</name>
    <name type="common">White muscardine disease fungus</name>
    <name type="synonym">Tritirachium shiotae</name>
    <dbReference type="NCBI Taxonomy" id="176275"/>
    <lineage>
        <taxon>Eukaryota</taxon>
        <taxon>Fungi</taxon>
        <taxon>Dikarya</taxon>
        <taxon>Ascomycota</taxon>
        <taxon>Pezizomycotina</taxon>
        <taxon>Sordariomycetes</taxon>
        <taxon>Hypocreomycetidae</taxon>
        <taxon>Hypocreales</taxon>
        <taxon>Cordycipitaceae</taxon>
        <taxon>Beauveria</taxon>
    </lineage>
</organism>
<keyword evidence="1" id="KW-0175">Coiled coil</keyword>
<reference evidence="3 4" key="1">
    <citation type="journal article" date="2016" name="Appl. Microbiol. Biotechnol.">
        <title>Characterization of T-DNA insertion mutants with decreased virulence in the entomopathogenic fungus Beauveria bassiana JEF-007.</title>
        <authorList>
            <person name="Kim S."/>
            <person name="Lee S.J."/>
            <person name="Nai Y.S."/>
            <person name="Yu J.S."/>
            <person name="Lee M.R."/>
            <person name="Yang Y.T."/>
            <person name="Kim J.S."/>
        </authorList>
    </citation>
    <scope>NUCLEOTIDE SEQUENCE [LARGE SCALE GENOMIC DNA]</scope>
    <source>
        <strain evidence="3 4">JEF-007</strain>
    </source>
</reference>
<feature type="compositionally biased region" description="Polar residues" evidence="2">
    <location>
        <begin position="687"/>
        <end position="698"/>
    </location>
</feature>
<feature type="region of interest" description="Disordered" evidence="2">
    <location>
        <begin position="426"/>
        <end position="518"/>
    </location>
</feature>
<feature type="compositionally biased region" description="Polar residues" evidence="2">
    <location>
        <begin position="598"/>
        <end position="613"/>
    </location>
</feature>
<accession>A0A2N6NQ31</accession>
<feature type="region of interest" description="Disordered" evidence="2">
    <location>
        <begin position="168"/>
        <end position="193"/>
    </location>
</feature>
<name>A0A2N6NQ31_BEABA</name>
<dbReference type="EMBL" id="MRVG01000004">
    <property type="protein sequence ID" value="PMB69373.1"/>
    <property type="molecule type" value="Genomic_DNA"/>
</dbReference>
<evidence type="ECO:0000313" key="3">
    <source>
        <dbReference type="EMBL" id="PMB69373.1"/>
    </source>
</evidence>
<proteinExistence type="predicted"/>
<sequence length="704" mass="75837">MHKLPQQAAQHDSNIRPRQAQGFDQNHIINAADNSTPSSQVPSGAPKVTIDETAARNPTPEAGRRLSKTQKKDTPVRKRSPIRNVIGRLFGRRKKTPSQLTRTPEPAQRSSAPPQTTAKNEKDGPSRGSGASRSVSLPITEFDRALRSHSIGLDDVIAIRSARNSLVVADQNQPKKRSAGSGGGGGGGSGSGNNSPYNFGARYIGDGKLAGLCPRPASVNDRDLRSSSAILADDDPDEIGRAITGDAGRLKRRSRSMSAIPRFEVKPEEQQQQQQQHRRHRPRSQEVRELRDSCVYGQDPLSPLSSEFPEDDALAAFDLDLPNPPRPAAPEPPPTTTTTAAVAAPGPFMFGSLISEEEAANRQQVDEVTLSSRVNGIENRLHVVEDSVSLLRYKANPHAHVGWTPGDAALPSGLVVGIQPSYSYPNTRHPHHSLSMGIAPTSTRPSSGHSEAVFTESTSHSDGGNHSSSYTAPQQQQQQHLSLPDDVAAAAAAAAARPNSEQTLRGHHHLAPQRHASSLLSDEQYSSLLGLLETERSARIALEAQVRQLTRQLNMLLLARHARRGDHHKASAAPAPVSVFEYDADESESFVEGGGSKGSSPRRNLWHPQQQHGYSLDDSGIDPGITRHASTNHDYNDDDNDDDDDDDDDDDGVESSSQLYATPSEETHSGTFNVYPAAEQEGGASPRTMSLSSITMSPMPTAVM</sequence>
<comment type="caution">
    <text evidence="3">The sequence shown here is derived from an EMBL/GenBank/DDBJ whole genome shotgun (WGS) entry which is preliminary data.</text>
</comment>
<feature type="coiled-coil region" evidence="1">
    <location>
        <begin position="532"/>
        <end position="559"/>
    </location>
</feature>
<evidence type="ECO:0000256" key="2">
    <source>
        <dbReference type="SAM" id="MobiDB-lite"/>
    </source>
</evidence>
<protein>
    <submittedName>
        <fullName evidence="3">Uncharacterized protein</fullName>
    </submittedName>
</protein>